<organism evidence="6 7">
    <name type="scientific">Psychrobacillus mangrovi</name>
    <dbReference type="NCBI Taxonomy" id="3117745"/>
    <lineage>
        <taxon>Bacteria</taxon>
        <taxon>Bacillati</taxon>
        <taxon>Bacillota</taxon>
        <taxon>Bacilli</taxon>
        <taxon>Bacillales</taxon>
        <taxon>Bacillaceae</taxon>
        <taxon>Psychrobacillus</taxon>
    </lineage>
</organism>
<dbReference type="Gene3D" id="3.40.630.190">
    <property type="entry name" value="LCP protein"/>
    <property type="match status" value="1"/>
</dbReference>
<dbReference type="InterPro" id="IPR050922">
    <property type="entry name" value="LytR/CpsA/Psr_CW_biosynth"/>
</dbReference>
<protein>
    <submittedName>
        <fullName evidence="6">LCP family protein</fullName>
    </submittedName>
</protein>
<proteinExistence type="inferred from homology"/>
<name>A0ABU8F6A8_9BACI</name>
<dbReference type="Pfam" id="PF03816">
    <property type="entry name" value="LytR_cpsA_psr"/>
    <property type="match status" value="1"/>
</dbReference>
<evidence type="ECO:0000313" key="7">
    <source>
        <dbReference type="Proteomes" id="UP001364890"/>
    </source>
</evidence>
<dbReference type="PANTHER" id="PTHR33392:SF6">
    <property type="entry name" value="POLYISOPRENYL-TEICHOIC ACID--PEPTIDOGLYCAN TEICHOIC ACID TRANSFERASE TAGU"/>
    <property type="match status" value="1"/>
</dbReference>
<dbReference type="Proteomes" id="UP001364890">
    <property type="component" value="Unassembled WGS sequence"/>
</dbReference>
<keyword evidence="4" id="KW-0472">Membrane</keyword>
<keyword evidence="2" id="KW-0812">Transmembrane</keyword>
<keyword evidence="4" id="KW-1133">Transmembrane helix</keyword>
<dbReference type="NCBIfam" id="TIGR00350">
    <property type="entry name" value="lytR_cpsA_psr"/>
    <property type="match status" value="1"/>
</dbReference>
<evidence type="ECO:0000313" key="6">
    <source>
        <dbReference type="EMBL" id="MEI4769556.1"/>
    </source>
</evidence>
<reference evidence="6 7" key="1">
    <citation type="submission" date="2024-01" db="EMBL/GenBank/DDBJ databases">
        <title>Seven novel Bacillus-like species.</title>
        <authorList>
            <person name="Liu G."/>
        </authorList>
    </citation>
    <scope>NUCLEOTIDE SEQUENCE [LARGE SCALE GENOMIC DNA]</scope>
    <source>
        <strain evidence="6 7">FJAT-51614</strain>
    </source>
</reference>
<evidence type="ECO:0000256" key="2">
    <source>
        <dbReference type="ARBA" id="ARBA00022692"/>
    </source>
</evidence>
<sequence length="302" mass="34419">MAKKKIIWITIISCILIGGIVYAASIYNDVTTTIETIHEPEIRKVSELRTTEVELVKKEPFSLLLLGVDEREGDKGRSDTMIVLTVNPTTNSTKMVSIPRDTYTEIIGKDKLDKINHAYAFGGIEMSLDSIENLLNIPVDYILQVNMESFLEIVDIIGGVNVDNPSSFQEGGYTFKEGVIHLDGEQALSYVRMRKEDPQGDFGRQSRQKQVLQAIIKEGATINNLWKYKEFLASIQENIRTNITFEQMIDIQKGYKNALDKIETLSFEKGEGTRIDGIWYYLMDDQELTNVSHQLREHLEME</sequence>
<gene>
    <name evidence="6" type="ORF">WAX74_07840</name>
</gene>
<keyword evidence="3" id="KW-0735">Signal-anchor</keyword>
<evidence type="ECO:0000256" key="1">
    <source>
        <dbReference type="ARBA" id="ARBA00006068"/>
    </source>
</evidence>
<feature type="domain" description="Cell envelope-related transcriptional attenuator" evidence="5">
    <location>
        <begin position="77"/>
        <end position="218"/>
    </location>
</feature>
<evidence type="ECO:0000259" key="5">
    <source>
        <dbReference type="Pfam" id="PF03816"/>
    </source>
</evidence>
<evidence type="ECO:0000256" key="3">
    <source>
        <dbReference type="ARBA" id="ARBA00022968"/>
    </source>
</evidence>
<dbReference type="RefSeq" id="WP_336497112.1">
    <property type="nucleotide sequence ID" value="NZ_JBAWSY010000004.1"/>
</dbReference>
<evidence type="ECO:0000256" key="4">
    <source>
        <dbReference type="ARBA" id="ARBA00022989"/>
    </source>
</evidence>
<accession>A0ABU8F6A8</accession>
<comment type="similarity">
    <text evidence="1">Belongs to the LytR/CpsA/Psr (LCP) family.</text>
</comment>
<dbReference type="PANTHER" id="PTHR33392">
    <property type="entry name" value="POLYISOPRENYL-TEICHOIC ACID--PEPTIDOGLYCAN TEICHOIC ACID TRANSFERASE TAGU"/>
    <property type="match status" value="1"/>
</dbReference>
<comment type="caution">
    <text evidence="6">The sequence shown here is derived from an EMBL/GenBank/DDBJ whole genome shotgun (WGS) entry which is preliminary data.</text>
</comment>
<keyword evidence="7" id="KW-1185">Reference proteome</keyword>
<dbReference type="EMBL" id="JBAWSY010000004">
    <property type="protein sequence ID" value="MEI4769556.1"/>
    <property type="molecule type" value="Genomic_DNA"/>
</dbReference>
<dbReference type="InterPro" id="IPR004474">
    <property type="entry name" value="LytR_CpsA_psr"/>
</dbReference>